<sequence>MPEAQNAVALGLVTQNNGTSCMLKKIYDDYQKIKCIDLWTSHYEEMQEQKEKLLYINSMLRRQMRQRVGGDLEDLGLEELQSLEQDMDKALDIIRAQKEAKFQAPHSCLAREDEEGYEGASAYGHYVGGSGGNNCMYGSCSDPCNPNIMQFHGGGHRNASIHDLRRA</sequence>
<evidence type="ECO:0000313" key="3">
    <source>
        <dbReference type="Proteomes" id="UP001153076"/>
    </source>
</evidence>
<dbReference type="Proteomes" id="UP001153076">
    <property type="component" value="Unassembled WGS sequence"/>
</dbReference>
<accession>A0A9Q1KZK6</accession>
<dbReference type="AlphaFoldDB" id="A0A9Q1KZK6"/>
<evidence type="ECO:0000313" key="2">
    <source>
        <dbReference type="EMBL" id="KAJ8451960.1"/>
    </source>
</evidence>
<dbReference type="Pfam" id="PF01486">
    <property type="entry name" value="K-box"/>
    <property type="match status" value="1"/>
</dbReference>
<reference evidence="2" key="1">
    <citation type="submission" date="2022-04" db="EMBL/GenBank/DDBJ databases">
        <title>Carnegiea gigantea Genome sequencing and assembly v2.</title>
        <authorList>
            <person name="Copetti D."/>
            <person name="Sanderson M.J."/>
            <person name="Burquez A."/>
            <person name="Wojciechowski M.F."/>
        </authorList>
    </citation>
    <scope>NUCLEOTIDE SEQUENCE</scope>
    <source>
        <strain evidence="2">SGP5-SGP5p</strain>
        <tissue evidence="2">Aerial part</tissue>
    </source>
</reference>
<gene>
    <name evidence="2" type="ORF">Cgig2_007443</name>
</gene>
<protein>
    <recommendedName>
        <fullName evidence="1">K-box domain-containing protein</fullName>
    </recommendedName>
</protein>
<dbReference type="InterPro" id="IPR002487">
    <property type="entry name" value="TF_Kbox"/>
</dbReference>
<evidence type="ECO:0000259" key="1">
    <source>
        <dbReference type="PROSITE" id="PS51297"/>
    </source>
</evidence>
<comment type="caution">
    <text evidence="2">The sequence shown here is derived from an EMBL/GenBank/DDBJ whole genome shotgun (WGS) entry which is preliminary data.</text>
</comment>
<feature type="domain" description="K-box" evidence="1">
    <location>
        <begin position="43"/>
        <end position="136"/>
    </location>
</feature>
<dbReference type="GO" id="GO:0005634">
    <property type="term" value="C:nucleus"/>
    <property type="evidence" value="ECO:0007669"/>
    <property type="project" value="InterPro"/>
</dbReference>
<dbReference type="PROSITE" id="PS51297">
    <property type="entry name" value="K_BOX"/>
    <property type="match status" value="1"/>
</dbReference>
<name>A0A9Q1KZK6_9CARY</name>
<keyword evidence="3" id="KW-1185">Reference proteome</keyword>
<proteinExistence type="predicted"/>
<organism evidence="2 3">
    <name type="scientific">Carnegiea gigantea</name>
    <dbReference type="NCBI Taxonomy" id="171969"/>
    <lineage>
        <taxon>Eukaryota</taxon>
        <taxon>Viridiplantae</taxon>
        <taxon>Streptophyta</taxon>
        <taxon>Embryophyta</taxon>
        <taxon>Tracheophyta</taxon>
        <taxon>Spermatophyta</taxon>
        <taxon>Magnoliopsida</taxon>
        <taxon>eudicotyledons</taxon>
        <taxon>Gunneridae</taxon>
        <taxon>Pentapetalae</taxon>
        <taxon>Caryophyllales</taxon>
        <taxon>Cactineae</taxon>
        <taxon>Cactaceae</taxon>
        <taxon>Cactoideae</taxon>
        <taxon>Echinocereeae</taxon>
        <taxon>Carnegiea</taxon>
    </lineage>
</organism>
<dbReference type="GO" id="GO:0003700">
    <property type="term" value="F:DNA-binding transcription factor activity"/>
    <property type="evidence" value="ECO:0007669"/>
    <property type="project" value="InterPro"/>
</dbReference>
<dbReference type="EMBL" id="JAKOGI010000007">
    <property type="protein sequence ID" value="KAJ8451960.1"/>
    <property type="molecule type" value="Genomic_DNA"/>
</dbReference>